<evidence type="ECO:0000313" key="2">
    <source>
        <dbReference type="EMBL" id="OWV30274.1"/>
    </source>
</evidence>
<dbReference type="InterPro" id="IPR024035">
    <property type="entry name" value="MSMEG_0567_GNAT"/>
</dbReference>
<dbReference type="AlphaFoldDB" id="A0A246S1H2"/>
<dbReference type="RefSeq" id="WP_088699615.1">
    <property type="nucleotide sequence ID" value="NZ_JPUA01000022.1"/>
</dbReference>
<dbReference type="InterPro" id="IPR016181">
    <property type="entry name" value="Acyl_CoA_acyltransferase"/>
</dbReference>
<dbReference type="EMBL" id="JPUA01000022">
    <property type="protein sequence ID" value="OWV30274.1"/>
    <property type="molecule type" value="Genomic_DNA"/>
</dbReference>
<feature type="domain" description="N-acetyltransferase" evidence="1">
    <location>
        <begin position="16"/>
        <end position="196"/>
    </location>
</feature>
<name>A0A246S1H2_9GAMM</name>
<dbReference type="SUPFAM" id="SSF55729">
    <property type="entry name" value="Acyl-CoA N-acyltransferases (Nat)"/>
    <property type="match status" value="1"/>
</dbReference>
<dbReference type="CDD" id="cd04301">
    <property type="entry name" value="NAT_SF"/>
    <property type="match status" value="1"/>
</dbReference>
<evidence type="ECO:0000313" key="3">
    <source>
        <dbReference type="Proteomes" id="UP000197334"/>
    </source>
</evidence>
<dbReference type="Pfam" id="PF00583">
    <property type="entry name" value="Acetyltransf_1"/>
    <property type="match status" value="1"/>
</dbReference>
<keyword evidence="2" id="KW-0808">Transferase</keyword>
<proteinExistence type="predicted"/>
<reference evidence="2 3" key="1">
    <citation type="submission" date="2014-08" db="EMBL/GenBank/DDBJ databases">
        <title>Draft genome sequence of a novel L-asparaginase producing marine bacterium, Halomonas campaniensis.</title>
        <authorList>
            <person name="Sundarakrishnan B."/>
            <person name="Moushumi Priya A."/>
            <person name="Raman G."/>
            <person name="Sakthivel N."/>
            <person name="Park S."/>
            <person name="Jayachandran S."/>
        </authorList>
    </citation>
    <scope>NUCLEOTIDE SEQUENCE [LARGE SCALE GENOMIC DNA]</scope>
    <source>
        <strain evidence="2 3">SK03</strain>
    </source>
</reference>
<accession>A0A246S1H2</accession>
<evidence type="ECO:0000259" key="1">
    <source>
        <dbReference type="PROSITE" id="PS51186"/>
    </source>
</evidence>
<dbReference type="PROSITE" id="PS51186">
    <property type="entry name" value="GNAT"/>
    <property type="match status" value="1"/>
</dbReference>
<organism evidence="2 3">
    <name type="scientific">Halomonas campaniensis</name>
    <dbReference type="NCBI Taxonomy" id="213554"/>
    <lineage>
        <taxon>Bacteria</taxon>
        <taxon>Pseudomonadati</taxon>
        <taxon>Pseudomonadota</taxon>
        <taxon>Gammaproteobacteria</taxon>
        <taxon>Oceanospirillales</taxon>
        <taxon>Halomonadaceae</taxon>
        <taxon>Halomonas</taxon>
    </lineage>
</organism>
<protein>
    <submittedName>
        <fullName evidence="2">Histone acetyltransferase</fullName>
    </submittedName>
</protein>
<comment type="caution">
    <text evidence="2">The sequence shown here is derived from an EMBL/GenBank/DDBJ whole genome shotgun (WGS) entry which is preliminary data.</text>
</comment>
<dbReference type="OrthoDB" id="9796171at2"/>
<dbReference type="NCBIfam" id="TIGR04045">
    <property type="entry name" value="MSMEG_0567_GNAT"/>
    <property type="match status" value="1"/>
</dbReference>
<dbReference type="Proteomes" id="UP000197334">
    <property type="component" value="Unassembled WGS sequence"/>
</dbReference>
<dbReference type="InterPro" id="IPR000182">
    <property type="entry name" value="GNAT_dom"/>
</dbReference>
<dbReference type="GO" id="GO:0016747">
    <property type="term" value="F:acyltransferase activity, transferring groups other than amino-acyl groups"/>
    <property type="evidence" value="ECO:0007669"/>
    <property type="project" value="InterPro"/>
</dbReference>
<gene>
    <name evidence="2" type="ORF">JI62_07725</name>
</gene>
<keyword evidence="3" id="KW-1185">Reference proteome</keyword>
<dbReference type="Gene3D" id="3.40.630.30">
    <property type="match status" value="1"/>
</dbReference>
<sequence length="202" mass="22369">MMSTSDAYSAYSDYRIKWASLPWETGEALALRRRVFCDEQAIFDQDDRDAIDDSAHLLVALGCTGGWYEQVVGTVRIHESAPGLWHGSRLAVDPAFRAQGRLGSTLIRLAVSSAHALGCQRFLARVQAQNEALFKQLHWQSIGEELILDRPHVVMEADLNHYPPCHSPLSGFVVPGRQRQPLAELAPGLLKILSAPTLRQAS</sequence>